<keyword evidence="1" id="KW-0812">Transmembrane</keyword>
<evidence type="ECO:0000313" key="2">
    <source>
        <dbReference type="EnsemblMetazoa" id="SMAR014013-PA"/>
    </source>
</evidence>
<evidence type="ECO:0000256" key="1">
    <source>
        <dbReference type="SAM" id="Phobius"/>
    </source>
</evidence>
<reference evidence="3" key="1">
    <citation type="submission" date="2011-05" db="EMBL/GenBank/DDBJ databases">
        <authorList>
            <person name="Richards S.R."/>
            <person name="Qu J."/>
            <person name="Jiang H."/>
            <person name="Jhangiani S.N."/>
            <person name="Agravi P."/>
            <person name="Goodspeed R."/>
            <person name="Gross S."/>
            <person name="Mandapat C."/>
            <person name="Jackson L."/>
            <person name="Mathew T."/>
            <person name="Pu L."/>
            <person name="Thornton R."/>
            <person name="Saada N."/>
            <person name="Wilczek-Boney K.B."/>
            <person name="Lee S."/>
            <person name="Kovar C."/>
            <person name="Wu Y."/>
            <person name="Scherer S.E."/>
            <person name="Worley K.C."/>
            <person name="Muzny D.M."/>
            <person name="Gibbs R."/>
        </authorList>
    </citation>
    <scope>NUCLEOTIDE SEQUENCE</scope>
    <source>
        <strain evidence="3">Brora</strain>
    </source>
</reference>
<keyword evidence="1" id="KW-1133">Transmembrane helix</keyword>
<dbReference type="PANTHER" id="PTHR47412">
    <property type="entry name" value="FI01434P-RELATED"/>
    <property type="match status" value="1"/>
</dbReference>
<dbReference type="PhylomeDB" id="T1JJI3"/>
<sequence>MLYFRNFLSLIVCASVAFNIFFIATFLGVQKQIAPSFISEPNQASEMTWPSAFGSYRVFFNYVPSVFKFNYTDTITYSTHATPDFLFHLEELASRWRGPISVAVYAPGSDFDLATRIIRYLHQCANESVRYYVSFHLFFKQEEFNATSGNKQFPAYSPSDDPTPFDCLLRSNKNFYYQTFRKKKNITYPVNVARNIARVLASTYYVLTSDIELYPSLDFIPMFLQMIQQESTVVKTRRVYVLPVYEVEKNFKLPANKEQLVQLVRAGLAVSFHRFLCRTCHQIPDEERWFNTTSNHLLEVFSVSEIKQRWEPIFVGTNNDPLYNERLSWEGMNDKMSHMYEMCLMSYKLLILDDAFLVHAPAFSPIDYTEPFDCLLRSNKDLRQTYRKKKNFSYPVNVARNIARVLASTYYVLPSDIELFPSLDFIPMFLQMIQRESAGVTAKRLYVLPVYEVEKKVELPDYKQQLVQLVRNGLAVSFHRFLCIKCHQIPNEEGWLRAPSNQSLEVFNVTDIRQKWEPIFVGTNDEPLYNQLLSWEGMRDKMTHMYEMCLMNYKVFILDEAFLVHAPGIKKDTKKSLGWRKTQFKEQANVLKKVKAGIDAQYKSKGK</sequence>
<protein>
    <recommendedName>
        <fullName evidence="4">N-acetyllactosaminide beta-1,3-N-acetylglucosaminyltransferase</fullName>
    </recommendedName>
</protein>
<keyword evidence="3" id="KW-1185">Reference proteome</keyword>
<evidence type="ECO:0000313" key="3">
    <source>
        <dbReference type="Proteomes" id="UP000014500"/>
    </source>
</evidence>
<dbReference type="Pfam" id="PF13896">
    <property type="entry name" value="Glyco_transf_49"/>
    <property type="match status" value="2"/>
</dbReference>
<dbReference type="STRING" id="126957.T1JJI3"/>
<dbReference type="eggNOG" id="KOG3765">
    <property type="taxonomic scope" value="Eukaryota"/>
</dbReference>
<accession>T1JJI3</accession>
<dbReference type="EMBL" id="JH430212">
    <property type="status" value="NOT_ANNOTATED_CDS"/>
    <property type="molecule type" value="Genomic_DNA"/>
</dbReference>
<keyword evidence="1" id="KW-0472">Membrane</keyword>
<dbReference type="OMA" id="DERMTWE"/>
<dbReference type="EnsemblMetazoa" id="SMAR014013-RA">
    <property type="protein sequence ID" value="SMAR014013-PA"/>
    <property type="gene ID" value="SMAR014013"/>
</dbReference>
<dbReference type="HOGENOM" id="CLU_450254_0_0_1"/>
<proteinExistence type="predicted"/>
<organism evidence="2 3">
    <name type="scientific">Strigamia maritima</name>
    <name type="common">European centipede</name>
    <name type="synonym">Geophilus maritimus</name>
    <dbReference type="NCBI Taxonomy" id="126957"/>
    <lineage>
        <taxon>Eukaryota</taxon>
        <taxon>Metazoa</taxon>
        <taxon>Ecdysozoa</taxon>
        <taxon>Arthropoda</taxon>
        <taxon>Myriapoda</taxon>
        <taxon>Chilopoda</taxon>
        <taxon>Pleurostigmophora</taxon>
        <taxon>Geophilomorpha</taxon>
        <taxon>Linotaeniidae</taxon>
        <taxon>Strigamia</taxon>
    </lineage>
</organism>
<dbReference type="Proteomes" id="UP000014500">
    <property type="component" value="Unassembled WGS sequence"/>
</dbReference>
<evidence type="ECO:0008006" key="4">
    <source>
        <dbReference type="Google" id="ProtNLM"/>
    </source>
</evidence>
<name>T1JJI3_STRMM</name>
<feature type="transmembrane region" description="Helical" evidence="1">
    <location>
        <begin position="7"/>
        <end position="29"/>
    </location>
</feature>
<dbReference type="PANTHER" id="PTHR47412:SF1">
    <property type="entry name" value="FI01434P-RELATED"/>
    <property type="match status" value="1"/>
</dbReference>
<reference evidence="2" key="2">
    <citation type="submission" date="2015-02" db="UniProtKB">
        <authorList>
            <consortium name="EnsemblMetazoa"/>
        </authorList>
    </citation>
    <scope>IDENTIFICATION</scope>
</reference>
<dbReference type="AlphaFoldDB" id="T1JJI3"/>